<evidence type="ECO:0000313" key="1">
    <source>
        <dbReference type="EMBL" id="KKM77183.1"/>
    </source>
</evidence>
<dbReference type="AlphaFoldDB" id="A0A0F9K589"/>
<proteinExistence type="predicted"/>
<accession>A0A0F9K589</accession>
<reference evidence="1" key="1">
    <citation type="journal article" date="2015" name="Nature">
        <title>Complex archaea that bridge the gap between prokaryotes and eukaryotes.</title>
        <authorList>
            <person name="Spang A."/>
            <person name="Saw J.H."/>
            <person name="Jorgensen S.L."/>
            <person name="Zaremba-Niedzwiedzka K."/>
            <person name="Martijn J."/>
            <person name="Lind A.E."/>
            <person name="van Eijk R."/>
            <person name="Schleper C."/>
            <person name="Guy L."/>
            <person name="Ettema T.J."/>
        </authorList>
    </citation>
    <scope>NUCLEOTIDE SEQUENCE</scope>
</reference>
<dbReference type="SUPFAM" id="SSF51735">
    <property type="entry name" value="NAD(P)-binding Rossmann-fold domains"/>
    <property type="match status" value="1"/>
</dbReference>
<organism evidence="1">
    <name type="scientific">marine sediment metagenome</name>
    <dbReference type="NCBI Taxonomy" id="412755"/>
    <lineage>
        <taxon>unclassified sequences</taxon>
        <taxon>metagenomes</taxon>
        <taxon>ecological metagenomes</taxon>
    </lineage>
</organism>
<evidence type="ECO:0008006" key="2">
    <source>
        <dbReference type="Google" id="ProtNLM"/>
    </source>
</evidence>
<dbReference type="Gene3D" id="3.40.50.720">
    <property type="entry name" value="NAD(P)-binding Rossmann-like Domain"/>
    <property type="match status" value="1"/>
</dbReference>
<comment type="caution">
    <text evidence="1">The sequence shown here is derived from an EMBL/GenBank/DDBJ whole genome shotgun (WGS) entry which is preliminary data.</text>
</comment>
<dbReference type="InterPro" id="IPR036291">
    <property type="entry name" value="NAD(P)-bd_dom_sf"/>
</dbReference>
<sequence length="235" mass="27212">MNLGIIGANGFVGRALVNYLNNFDCYFVTSITKKNYYEKSAYKYDIIINANGNSKKYWANNNPLLDFEASVVSVYKSIFDFKYNQYIYISTIDVYKNNIYGFHKHLAEEIIFKHVQNHIILRCPLVIGKNMKKGILKDILNDKSLFVTKESRYQLITDTEIAKVIHSLINGSQPYVYNSVANIGSVDSLTVEDIFKFLGKNIKIKCQARTEEYFESPSRIYSFKTAKDYIKEIME</sequence>
<protein>
    <recommendedName>
        <fullName evidence="2">NAD-dependent epimerase/dehydratase domain-containing protein</fullName>
    </recommendedName>
</protein>
<gene>
    <name evidence="1" type="ORF">LCGC14_1372590</name>
</gene>
<dbReference type="EMBL" id="LAZR01008682">
    <property type="protein sequence ID" value="KKM77183.1"/>
    <property type="molecule type" value="Genomic_DNA"/>
</dbReference>
<name>A0A0F9K589_9ZZZZ</name>